<dbReference type="EMBL" id="QFQP01000060">
    <property type="protein sequence ID" value="PZR04338.1"/>
    <property type="molecule type" value="Genomic_DNA"/>
</dbReference>
<proteinExistence type="predicted"/>
<sequence>MWTGTRFGERLKEVEGLAGKRSVLLEFDRGGPGVVVRLSSNQVSTAIRFRDRGRVLVWLESQPTDRRPSTVCCAKEQGFPDRLHLASW</sequence>
<accession>A0A2W5U658</accession>
<evidence type="ECO:0000313" key="1">
    <source>
        <dbReference type="EMBL" id="PZR04338.1"/>
    </source>
</evidence>
<protein>
    <submittedName>
        <fullName evidence="1">Uncharacterized protein</fullName>
    </submittedName>
</protein>
<dbReference type="Proteomes" id="UP000249061">
    <property type="component" value="Unassembled WGS sequence"/>
</dbReference>
<evidence type="ECO:0000313" key="2">
    <source>
        <dbReference type="Proteomes" id="UP000249061"/>
    </source>
</evidence>
<comment type="caution">
    <text evidence="1">The sequence shown here is derived from an EMBL/GenBank/DDBJ whole genome shotgun (WGS) entry which is preliminary data.</text>
</comment>
<name>A0A2W5U658_9BACT</name>
<organism evidence="1 2">
    <name type="scientific">Archangium gephyra</name>
    <dbReference type="NCBI Taxonomy" id="48"/>
    <lineage>
        <taxon>Bacteria</taxon>
        <taxon>Pseudomonadati</taxon>
        <taxon>Myxococcota</taxon>
        <taxon>Myxococcia</taxon>
        <taxon>Myxococcales</taxon>
        <taxon>Cystobacterineae</taxon>
        <taxon>Archangiaceae</taxon>
        <taxon>Archangium</taxon>
    </lineage>
</organism>
<dbReference type="AlphaFoldDB" id="A0A2W5U658"/>
<gene>
    <name evidence="1" type="ORF">DI536_34550</name>
</gene>
<reference evidence="1 2" key="1">
    <citation type="submission" date="2017-08" db="EMBL/GenBank/DDBJ databases">
        <title>Infants hospitalized years apart are colonized by the same room-sourced microbial strains.</title>
        <authorList>
            <person name="Brooks B."/>
            <person name="Olm M.R."/>
            <person name="Firek B.A."/>
            <person name="Baker R."/>
            <person name="Thomas B.C."/>
            <person name="Morowitz M.J."/>
            <person name="Banfield J.F."/>
        </authorList>
    </citation>
    <scope>NUCLEOTIDE SEQUENCE [LARGE SCALE GENOMIC DNA]</scope>
    <source>
        <strain evidence="1">S2_003_000_R2_14</strain>
    </source>
</reference>